<sequence length="495" mass="55406">MAEIINDQPPPPPPPPPPPTNPPAPFNAKDFVVQKGYWLTGKNYFQWSQFIRHTLKCCDMLDHIEGNPPLVTAPNFPSWDKDDSAIITWLWNSISPEISRNCMYLSSAKAVWEYLRRSYSMKQDMSACYDLKRKIFNTKQGNLSITEYFGVLNGFWIELDQYQNLKMECSKDTATLNTVVERDRIFDFLAGLNAEFDPIRVQILASKTTRQGPPLSSSKNVRDKFYCEHCNRLGHTKDRCFKLHGREQVLSRGGGSRNMHQYQAHVATHVQDTESFEKRGTDLSSFSQNDVERLKSMLDSMSKPSGSGSLAVTGKSLCSRTLTGENISDLESESESESEFLILGPSLPRTPISVPSLEPELSPSLSLSPSSTPEFEPVSVPGPSRPSVLQESAPPAPTLVYQRRSKPDLLQKQIQSPEPEVSTENDSSSDDCAISDTCDTNPVDLPIALRKDKRSCPSLYRHPISQYVSTKHLSTQYQSFVAAVDSVKIPSSEMI</sequence>
<dbReference type="PANTHER" id="PTHR37610:SF92">
    <property type="entry name" value="RETROTRANSPOSON COPIA-LIKE N-TERMINAL DOMAIN-CONTAINING PROTEIN"/>
    <property type="match status" value="1"/>
</dbReference>
<name>A0A9D4WHL5_PEA</name>
<evidence type="ECO:0000313" key="2">
    <source>
        <dbReference type="EMBL" id="KAI5401892.1"/>
    </source>
</evidence>
<dbReference type="AlphaFoldDB" id="A0A9D4WHL5"/>
<evidence type="ECO:0000313" key="3">
    <source>
        <dbReference type="Proteomes" id="UP001058974"/>
    </source>
</evidence>
<evidence type="ECO:0008006" key="4">
    <source>
        <dbReference type="Google" id="ProtNLM"/>
    </source>
</evidence>
<keyword evidence="3" id="KW-1185">Reference proteome</keyword>
<gene>
    <name evidence="2" type="ORF">KIW84_066379</name>
</gene>
<feature type="compositionally biased region" description="Low complexity" evidence="1">
    <location>
        <begin position="353"/>
        <end position="388"/>
    </location>
</feature>
<dbReference type="PANTHER" id="PTHR37610">
    <property type="entry name" value="CCHC-TYPE DOMAIN-CONTAINING PROTEIN"/>
    <property type="match status" value="1"/>
</dbReference>
<feature type="region of interest" description="Disordered" evidence="1">
    <location>
        <begin position="353"/>
        <end position="437"/>
    </location>
</feature>
<feature type="compositionally biased region" description="Pro residues" evidence="1">
    <location>
        <begin position="8"/>
        <end position="25"/>
    </location>
</feature>
<organism evidence="2 3">
    <name type="scientific">Pisum sativum</name>
    <name type="common">Garden pea</name>
    <name type="synonym">Lathyrus oleraceus</name>
    <dbReference type="NCBI Taxonomy" id="3888"/>
    <lineage>
        <taxon>Eukaryota</taxon>
        <taxon>Viridiplantae</taxon>
        <taxon>Streptophyta</taxon>
        <taxon>Embryophyta</taxon>
        <taxon>Tracheophyta</taxon>
        <taxon>Spermatophyta</taxon>
        <taxon>Magnoliopsida</taxon>
        <taxon>eudicotyledons</taxon>
        <taxon>Gunneridae</taxon>
        <taxon>Pentapetalae</taxon>
        <taxon>rosids</taxon>
        <taxon>fabids</taxon>
        <taxon>Fabales</taxon>
        <taxon>Fabaceae</taxon>
        <taxon>Papilionoideae</taxon>
        <taxon>50 kb inversion clade</taxon>
        <taxon>NPAAA clade</taxon>
        <taxon>Hologalegina</taxon>
        <taxon>IRL clade</taxon>
        <taxon>Fabeae</taxon>
        <taxon>Lathyrus</taxon>
    </lineage>
</organism>
<dbReference type="SUPFAM" id="SSF101447">
    <property type="entry name" value="Formin homology 2 domain (FH2 domain)"/>
    <property type="match status" value="1"/>
</dbReference>
<proteinExistence type="predicted"/>
<reference evidence="2 3" key="1">
    <citation type="journal article" date="2022" name="Nat. Genet.">
        <title>Improved pea reference genome and pan-genome highlight genomic features and evolutionary characteristics.</title>
        <authorList>
            <person name="Yang T."/>
            <person name="Liu R."/>
            <person name="Luo Y."/>
            <person name="Hu S."/>
            <person name="Wang D."/>
            <person name="Wang C."/>
            <person name="Pandey M.K."/>
            <person name="Ge S."/>
            <person name="Xu Q."/>
            <person name="Li N."/>
            <person name="Li G."/>
            <person name="Huang Y."/>
            <person name="Saxena R.K."/>
            <person name="Ji Y."/>
            <person name="Li M."/>
            <person name="Yan X."/>
            <person name="He Y."/>
            <person name="Liu Y."/>
            <person name="Wang X."/>
            <person name="Xiang C."/>
            <person name="Varshney R.K."/>
            <person name="Ding H."/>
            <person name="Gao S."/>
            <person name="Zong X."/>
        </authorList>
    </citation>
    <scope>NUCLEOTIDE SEQUENCE [LARGE SCALE GENOMIC DNA]</scope>
    <source>
        <strain evidence="2 3">cv. Zhongwan 6</strain>
    </source>
</reference>
<dbReference type="EMBL" id="JAMSHJ010000006">
    <property type="protein sequence ID" value="KAI5401892.1"/>
    <property type="molecule type" value="Genomic_DNA"/>
</dbReference>
<protein>
    <recommendedName>
        <fullName evidence="4">Retrotransposon gag domain-containing protein</fullName>
    </recommendedName>
</protein>
<feature type="region of interest" description="Disordered" evidence="1">
    <location>
        <begin position="1"/>
        <end position="26"/>
    </location>
</feature>
<comment type="caution">
    <text evidence="2">The sequence shown here is derived from an EMBL/GenBank/DDBJ whole genome shotgun (WGS) entry which is preliminary data.</text>
</comment>
<accession>A0A9D4WHL5</accession>
<evidence type="ECO:0000256" key="1">
    <source>
        <dbReference type="SAM" id="MobiDB-lite"/>
    </source>
</evidence>
<dbReference type="Gramene" id="Psat06G0637900-T1">
    <property type="protein sequence ID" value="KAI5401892.1"/>
    <property type="gene ID" value="KIW84_066379"/>
</dbReference>
<dbReference type="Proteomes" id="UP001058974">
    <property type="component" value="Chromosome 6"/>
</dbReference>